<dbReference type="InterPro" id="IPR015867">
    <property type="entry name" value="N-reg_PII/ATP_PRibTrfase_C"/>
</dbReference>
<feature type="transmembrane region" description="Helical" evidence="6">
    <location>
        <begin position="75"/>
        <end position="96"/>
    </location>
</feature>
<dbReference type="InterPro" id="IPR051461">
    <property type="entry name" value="UPF0750_membrane"/>
</dbReference>
<feature type="transmembrane region" description="Helical" evidence="6">
    <location>
        <begin position="145"/>
        <end position="167"/>
    </location>
</feature>
<keyword evidence="9" id="KW-1185">Reference proteome</keyword>
<organism evidence="8 9">
    <name type="scientific">Bariatricus massiliensis</name>
    <dbReference type="NCBI Taxonomy" id="1745713"/>
    <lineage>
        <taxon>Bacteria</taxon>
        <taxon>Bacillati</taxon>
        <taxon>Bacillota</taxon>
        <taxon>Clostridia</taxon>
        <taxon>Lachnospirales</taxon>
        <taxon>Lachnospiraceae</taxon>
        <taxon>Bariatricus</taxon>
    </lineage>
</organism>
<dbReference type="RefSeq" id="WP_066737005.1">
    <property type="nucleotide sequence ID" value="NZ_JAJCIQ010000002.1"/>
</dbReference>
<evidence type="ECO:0000313" key="8">
    <source>
        <dbReference type="EMBL" id="MCB7386404.1"/>
    </source>
</evidence>
<sequence>MNKTNIKNLCLILLGNTIYSLAIVVFILPNNMITGGTTGLGISVEHYLGLPIHTFVLIFNTIMFILGAVMLGKKFALTTLVSTFYYPFILGVFQNIPALGNVTSDKMLATVCGGLMIGFGIGIVIRAGASTGGMDIPPLVLNKKFGLPVSVMLYAFDFGILILQMVFSNKEQIIYGILLVLIYTTMLDKVLLMGSTRTQVKIISDKTEELNQMIQEKLDRGTTFIHARTGYLKKEQPMLLAVVTNRELVRINQIVQEVDPNAFMIIGNVNEVKGRGFTTQKVYKNEVG</sequence>
<proteinExistence type="predicted"/>
<dbReference type="Pfam" id="PF10035">
    <property type="entry name" value="DUF2179"/>
    <property type="match status" value="1"/>
</dbReference>
<evidence type="ECO:0000256" key="1">
    <source>
        <dbReference type="ARBA" id="ARBA00004651"/>
    </source>
</evidence>
<protein>
    <submittedName>
        <fullName evidence="8">YitT family protein</fullName>
    </submittedName>
</protein>
<feature type="transmembrane region" description="Helical" evidence="6">
    <location>
        <begin position="173"/>
        <end position="192"/>
    </location>
</feature>
<evidence type="ECO:0000256" key="4">
    <source>
        <dbReference type="ARBA" id="ARBA00022989"/>
    </source>
</evidence>
<feature type="transmembrane region" description="Helical" evidence="6">
    <location>
        <begin position="9"/>
        <end position="28"/>
    </location>
</feature>
<evidence type="ECO:0000256" key="3">
    <source>
        <dbReference type="ARBA" id="ARBA00022692"/>
    </source>
</evidence>
<evidence type="ECO:0000313" key="9">
    <source>
        <dbReference type="Proteomes" id="UP001299546"/>
    </source>
</evidence>
<accession>A0ABS8DDW6</accession>
<dbReference type="Gene3D" id="3.30.70.120">
    <property type="match status" value="1"/>
</dbReference>
<dbReference type="PANTHER" id="PTHR33545:SF5">
    <property type="entry name" value="UPF0750 MEMBRANE PROTEIN YITT"/>
    <property type="match status" value="1"/>
</dbReference>
<dbReference type="EMBL" id="JAJCIS010000002">
    <property type="protein sequence ID" value="MCB7386404.1"/>
    <property type="molecule type" value="Genomic_DNA"/>
</dbReference>
<dbReference type="PIRSF" id="PIRSF006483">
    <property type="entry name" value="Membrane_protein_YitT"/>
    <property type="match status" value="1"/>
</dbReference>
<feature type="transmembrane region" description="Helical" evidence="6">
    <location>
        <begin position="108"/>
        <end position="125"/>
    </location>
</feature>
<keyword evidence="3 6" id="KW-0812">Transmembrane</keyword>
<name>A0ABS8DDW6_9FIRM</name>
<evidence type="ECO:0000259" key="7">
    <source>
        <dbReference type="Pfam" id="PF10035"/>
    </source>
</evidence>
<dbReference type="InterPro" id="IPR019264">
    <property type="entry name" value="DUF2179"/>
</dbReference>
<evidence type="ECO:0000256" key="2">
    <source>
        <dbReference type="ARBA" id="ARBA00022475"/>
    </source>
</evidence>
<dbReference type="InterPro" id="IPR003740">
    <property type="entry name" value="YitT"/>
</dbReference>
<keyword evidence="4 6" id="KW-1133">Transmembrane helix</keyword>
<keyword evidence="5 6" id="KW-0472">Membrane</keyword>
<comment type="subcellular location">
    <subcellularLocation>
        <location evidence="1">Cell membrane</location>
        <topology evidence="1">Multi-pass membrane protein</topology>
    </subcellularLocation>
</comment>
<reference evidence="8 9" key="1">
    <citation type="submission" date="2021-10" db="EMBL/GenBank/DDBJ databases">
        <title>Collection of gut derived symbiotic bacterial strains cultured from healthy donors.</title>
        <authorList>
            <person name="Lin H."/>
            <person name="Littmann E."/>
            <person name="Kohout C."/>
            <person name="Pamer E.G."/>
        </authorList>
    </citation>
    <scope>NUCLEOTIDE SEQUENCE [LARGE SCALE GENOMIC DNA]</scope>
    <source>
        <strain evidence="8 9">DFI.1.165</strain>
    </source>
</reference>
<comment type="caution">
    <text evidence="8">The sequence shown here is derived from an EMBL/GenBank/DDBJ whole genome shotgun (WGS) entry which is preliminary data.</text>
</comment>
<feature type="transmembrane region" description="Helical" evidence="6">
    <location>
        <begin position="48"/>
        <end position="68"/>
    </location>
</feature>
<feature type="domain" description="DUF2179" evidence="7">
    <location>
        <begin position="220"/>
        <end position="274"/>
    </location>
</feature>
<evidence type="ECO:0000256" key="5">
    <source>
        <dbReference type="ARBA" id="ARBA00023136"/>
    </source>
</evidence>
<keyword evidence="2" id="KW-1003">Cell membrane</keyword>
<dbReference type="Pfam" id="PF02588">
    <property type="entry name" value="YitT_membrane"/>
    <property type="match status" value="1"/>
</dbReference>
<dbReference type="Proteomes" id="UP001299546">
    <property type="component" value="Unassembled WGS sequence"/>
</dbReference>
<dbReference type="CDD" id="cd16380">
    <property type="entry name" value="YitT_C"/>
    <property type="match status" value="1"/>
</dbReference>
<evidence type="ECO:0000256" key="6">
    <source>
        <dbReference type="SAM" id="Phobius"/>
    </source>
</evidence>
<dbReference type="PANTHER" id="PTHR33545">
    <property type="entry name" value="UPF0750 MEMBRANE PROTEIN YITT-RELATED"/>
    <property type="match status" value="1"/>
</dbReference>
<gene>
    <name evidence="8" type="ORF">LIZ65_03805</name>
</gene>